<keyword evidence="1" id="KW-0472">Membrane</keyword>
<keyword evidence="1" id="KW-1133">Transmembrane helix</keyword>
<keyword evidence="3" id="KW-1185">Reference proteome</keyword>
<organism evidence="2 3">
    <name type="scientific">Dendrobium catenatum</name>
    <dbReference type="NCBI Taxonomy" id="906689"/>
    <lineage>
        <taxon>Eukaryota</taxon>
        <taxon>Viridiplantae</taxon>
        <taxon>Streptophyta</taxon>
        <taxon>Embryophyta</taxon>
        <taxon>Tracheophyta</taxon>
        <taxon>Spermatophyta</taxon>
        <taxon>Magnoliopsida</taxon>
        <taxon>Liliopsida</taxon>
        <taxon>Asparagales</taxon>
        <taxon>Orchidaceae</taxon>
        <taxon>Epidendroideae</taxon>
        <taxon>Malaxideae</taxon>
        <taxon>Dendrobiinae</taxon>
        <taxon>Dendrobium</taxon>
    </lineage>
</organism>
<dbReference type="AlphaFoldDB" id="A0A2I0VRK2"/>
<reference evidence="2 3" key="1">
    <citation type="journal article" date="2016" name="Sci. Rep.">
        <title>The Dendrobium catenatum Lindl. genome sequence provides insights into polysaccharide synthase, floral development and adaptive evolution.</title>
        <authorList>
            <person name="Zhang G.Q."/>
            <person name="Xu Q."/>
            <person name="Bian C."/>
            <person name="Tsai W.C."/>
            <person name="Yeh C.M."/>
            <person name="Liu K.W."/>
            <person name="Yoshida K."/>
            <person name="Zhang L.S."/>
            <person name="Chang S.B."/>
            <person name="Chen F."/>
            <person name="Shi Y."/>
            <person name="Su Y.Y."/>
            <person name="Zhang Y.Q."/>
            <person name="Chen L.J."/>
            <person name="Yin Y."/>
            <person name="Lin M."/>
            <person name="Huang H."/>
            <person name="Deng H."/>
            <person name="Wang Z.W."/>
            <person name="Zhu S.L."/>
            <person name="Zhao X."/>
            <person name="Deng C."/>
            <person name="Niu S.C."/>
            <person name="Huang J."/>
            <person name="Wang M."/>
            <person name="Liu G.H."/>
            <person name="Yang H.J."/>
            <person name="Xiao X.J."/>
            <person name="Hsiao Y.Y."/>
            <person name="Wu W.L."/>
            <person name="Chen Y.Y."/>
            <person name="Mitsuda N."/>
            <person name="Ohme-Takagi M."/>
            <person name="Luo Y.B."/>
            <person name="Van de Peer Y."/>
            <person name="Liu Z.J."/>
        </authorList>
    </citation>
    <scope>NUCLEOTIDE SEQUENCE [LARGE SCALE GENOMIC DNA]</scope>
    <source>
        <tissue evidence="2">The whole plant</tissue>
    </source>
</reference>
<proteinExistence type="predicted"/>
<name>A0A2I0VRK2_9ASPA</name>
<dbReference type="EMBL" id="KZ503303">
    <property type="protein sequence ID" value="PKU66040.1"/>
    <property type="molecule type" value="Genomic_DNA"/>
</dbReference>
<protein>
    <submittedName>
        <fullName evidence="2">Uncharacterized protein</fullName>
    </submittedName>
</protein>
<keyword evidence="1" id="KW-0812">Transmembrane</keyword>
<sequence>MAFGERNSLPYSRRFLGEALEAGILQRRHVVIFEDCLLCESTSLFRSIVLFYFPVLLIWVYGVSAQRNRRSEEYFSLWHLMLAGEVRCGAEDEQQELRTSCGQEFQPAS</sequence>
<evidence type="ECO:0000313" key="3">
    <source>
        <dbReference type="Proteomes" id="UP000233837"/>
    </source>
</evidence>
<gene>
    <name evidence="2" type="ORF">MA16_Dca009116</name>
</gene>
<feature type="transmembrane region" description="Helical" evidence="1">
    <location>
        <begin position="44"/>
        <end position="63"/>
    </location>
</feature>
<evidence type="ECO:0000256" key="1">
    <source>
        <dbReference type="SAM" id="Phobius"/>
    </source>
</evidence>
<reference evidence="2 3" key="2">
    <citation type="journal article" date="2017" name="Nature">
        <title>The Apostasia genome and the evolution of orchids.</title>
        <authorList>
            <person name="Zhang G.Q."/>
            <person name="Liu K.W."/>
            <person name="Li Z."/>
            <person name="Lohaus R."/>
            <person name="Hsiao Y.Y."/>
            <person name="Niu S.C."/>
            <person name="Wang J.Y."/>
            <person name="Lin Y.C."/>
            <person name="Xu Q."/>
            <person name="Chen L.J."/>
            <person name="Yoshida K."/>
            <person name="Fujiwara S."/>
            <person name="Wang Z.W."/>
            <person name="Zhang Y.Q."/>
            <person name="Mitsuda N."/>
            <person name="Wang M."/>
            <person name="Liu G.H."/>
            <person name="Pecoraro L."/>
            <person name="Huang H.X."/>
            <person name="Xiao X.J."/>
            <person name="Lin M."/>
            <person name="Wu X.Y."/>
            <person name="Wu W.L."/>
            <person name="Chen Y.Y."/>
            <person name="Chang S.B."/>
            <person name="Sakamoto S."/>
            <person name="Ohme-Takagi M."/>
            <person name="Yagi M."/>
            <person name="Zeng S.J."/>
            <person name="Shen C.Y."/>
            <person name="Yeh C.M."/>
            <person name="Luo Y.B."/>
            <person name="Tsai W.C."/>
            <person name="Van de Peer Y."/>
            <person name="Liu Z.J."/>
        </authorList>
    </citation>
    <scope>NUCLEOTIDE SEQUENCE [LARGE SCALE GENOMIC DNA]</scope>
    <source>
        <tissue evidence="2">The whole plant</tissue>
    </source>
</reference>
<accession>A0A2I0VRK2</accession>
<dbReference type="Proteomes" id="UP000233837">
    <property type="component" value="Unassembled WGS sequence"/>
</dbReference>
<evidence type="ECO:0000313" key="2">
    <source>
        <dbReference type="EMBL" id="PKU66040.1"/>
    </source>
</evidence>